<evidence type="ECO:0000313" key="1">
    <source>
        <dbReference type="EMBL" id="PKY55242.1"/>
    </source>
</evidence>
<dbReference type="Proteomes" id="UP000234323">
    <property type="component" value="Unassembled WGS sequence"/>
</dbReference>
<proteinExistence type="predicted"/>
<dbReference type="VEuPathDB" id="FungiDB:RhiirA1_445181"/>
<protein>
    <submittedName>
        <fullName evidence="1">Uncharacterized protein</fullName>
    </submittedName>
</protein>
<keyword evidence="2" id="KW-1185">Reference proteome</keyword>
<dbReference type="EMBL" id="LLXI01001811">
    <property type="protein sequence ID" value="PKY55242.1"/>
    <property type="molecule type" value="Genomic_DNA"/>
</dbReference>
<gene>
    <name evidence="1" type="ORF">RhiirA4_548634</name>
</gene>
<accession>A0A2I1H8N5</accession>
<organism evidence="1 2">
    <name type="scientific">Rhizophagus irregularis</name>
    <dbReference type="NCBI Taxonomy" id="588596"/>
    <lineage>
        <taxon>Eukaryota</taxon>
        <taxon>Fungi</taxon>
        <taxon>Fungi incertae sedis</taxon>
        <taxon>Mucoromycota</taxon>
        <taxon>Glomeromycotina</taxon>
        <taxon>Glomeromycetes</taxon>
        <taxon>Glomerales</taxon>
        <taxon>Glomeraceae</taxon>
        <taxon>Rhizophagus</taxon>
    </lineage>
</organism>
<dbReference type="VEuPathDB" id="FungiDB:FUN_001192"/>
<reference evidence="1 2" key="1">
    <citation type="submission" date="2015-10" db="EMBL/GenBank/DDBJ databases">
        <title>Genome analyses suggest a sexual origin of heterokaryosis in a supposedly ancient asexual fungus.</title>
        <authorList>
            <person name="Ropars J."/>
            <person name="Sedzielewska K."/>
            <person name="Noel J."/>
            <person name="Charron P."/>
            <person name="Farinelli L."/>
            <person name="Marton T."/>
            <person name="Kruger M."/>
            <person name="Pelin A."/>
            <person name="Brachmann A."/>
            <person name="Corradi N."/>
        </authorList>
    </citation>
    <scope>NUCLEOTIDE SEQUENCE [LARGE SCALE GENOMIC DNA]</scope>
    <source>
        <strain evidence="1 2">A4</strain>
    </source>
</reference>
<dbReference type="AlphaFoldDB" id="A0A2I1H8N5"/>
<dbReference type="VEuPathDB" id="FungiDB:RhiirFUN_026822"/>
<name>A0A2I1H8N5_9GLOM</name>
<comment type="caution">
    <text evidence="1">The sequence shown here is derived from an EMBL/GenBank/DDBJ whole genome shotgun (WGS) entry which is preliminary data.</text>
</comment>
<evidence type="ECO:0000313" key="2">
    <source>
        <dbReference type="Proteomes" id="UP000234323"/>
    </source>
</evidence>
<sequence length="122" mass="13938">MQETEESIAEFSKFCLEIQLANNSNNDENKCKLIHKVVFSIKILSTFFPDYVHSSIVVPIYDDEERVYLSNFWCSKVLKEGLSLPIETPLHGILASCELMEESKLNEAQAELVKTIQVVELL</sequence>